<dbReference type="SUPFAM" id="SSF46785">
    <property type="entry name" value="Winged helix' DNA-binding domain"/>
    <property type="match status" value="1"/>
</dbReference>
<accession>A0A926E1X5</accession>
<dbReference type="SMART" id="SM00420">
    <property type="entry name" value="HTH_DEOR"/>
    <property type="match status" value="1"/>
</dbReference>
<dbReference type="Pfam" id="PF08220">
    <property type="entry name" value="HTH_DeoR"/>
    <property type="match status" value="1"/>
</dbReference>
<keyword evidence="6" id="KW-1185">Reference proteome</keyword>
<dbReference type="EMBL" id="JACRSV010000002">
    <property type="protein sequence ID" value="MBC8560119.1"/>
    <property type="molecule type" value="Genomic_DNA"/>
</dbReference>
<evidence type="ECO:0000259" key="4">
    <source>
        <dbReference type="PROSITE" id="PS51000"/>
    </source>
</evidence>
<dbReference type="Proteomes" id="UP000610760">
    <property type="component" value="Unassembled WGS sequence"/>
</dbReference>
<dbReference type="SUPFAM" id="SSF100950">
    <property type="entry name" value="NagB/RpiA/CoA transferase-like"/>
    <property type="match status" value="1"/>
</dbReference>
<comment type="caution">
    <text evidence="5">The sequence shown here is derived from an EMBL/GenBank/DDBJ whole genome shotgun (WGS) entry which is preliminary data.</text>
</comment>
<dbReference type="RefSeq" id="WP_249295080.1">
    <property type="nucleotide sequence ID" value="NZ_JACRSV010000002.1"/>
</dbReference>
<name>A0A926E1X5_9FIRM</name>
<protein>
    <submittedName>
        <fullName evidence="5">DeoR/GlpR transcriptional regulator</fullName>
    </submittedName>
</protein>
<dbReference type="PANTHER" id="PTHR30363:SF44">
    <property type="entry name" value="AGA OPERON TRANSCRIPTIONAL REPRESSOR-RELATED"/>
    <property type="match status" value="1"/>
</dbReference>
<evidence type="ECO:0000256" key="2">
    <source>
        <dbReference type="ARBA" id="ARBA00023125"/>
    </source>
</evidence>
<dbReference type="PANTHER" id="PTHR30363">
    <property type="entry name" value="HTH-TYPE TRANSCRIPTIONAL REGULATOR SRLR-RELATED"/>
    <property type="match status" value="1"/>
</dbReference>
<dbReference type="GO" id="GO:0003700">
    <property type="term" value="F:DNA-binding transcription factor activity"/>
    <property type="evidence" value="ECO:0007669"/>
    <property type="project" value="InterPro"/>
</dbReference>
<dbReference type="Gene3D" id="3.40.50.1360">
    <property type="match status" value="1"/>
</dbReference>
<dbReference type="InterPro" id="IPR014036">
    <property type="entry name" value="DeoR-like_C"/>
</dbReference>
<dbReference type="GO" id="GO:0003677">
    <property type="term" value="F:DNA binding"/>
    <property type="evidence" value="ECO:0007669"/>
    <property type="project" value="UniProtKB-KW"/>
</dbReference>
<dbReference type="PROSITE" id="PS00894">
    <property type="entry name" value="HTH_DEOR_1"/>
    <property type="match status" value="1"/>
</dbReference>
<evidence type="ECO:0000256" key="1">
    <source>
        <dbReference type="ARBA" id="ARBA00023015"/>
    </source>
</evidence>
<dbReference type="InterPro" id="IPR018356">
    <property type="entry name" value="Tscrpt_reg_HTH_DeoR_CS"/>
</dbReference>
<evidence type="ECO:0000313" key="5">
    <source>
        <dbReference type="EMBL" id="MBC8560119.1"/>
    </source>
</evidence>
<sequence>MPQTNGLKIDARRKKILELLERDGKVKISDLSELLGATVVTIRNDLDELEKTGRLERIQGGATLKTAFSGNLHGTYFERCKGENADLKQRIAAATAAMVREGETVFINSGTTTFYTALELKKRKNLNIVTNSIYIAIELGDVPSFRVKLLGGDINNQYLFLYGNEALDQLRCYKADKTILSVSGICGGQTGITTFHAEEASLDRMMMERSRETIVVADSTKFGHEGFYHVAQPDRIAKCVTNEGVDRKAVESLQEMGVEIILAD</sequence>
<keyword evidence="3" id="KW-0804">Transcription</keyword>
<dbReference type="Pfam" id="PF00455">
    <property type="entry name" value="DeoRC"/>
    <property type="match status" value="1"/>
</dbReference>
<reference evidence="5" key="1">
    <citation type="submission" date="2020-08" db="EMBL/GenBank/DDBJ databases">
        <title>Genome public.</title>
        <authorList>
            <person name="Liu C."/>
            <person name="Sun Q."/>
        </authorList>
    </citation>
    <scope>NUCLEOTIDE SEQUENCE</scope>
    <source>
        <strain evidence="5">NSJ-33</strain>
    </source>
</reference>
<organism evidence="5 6">
    <name type="scientific">Fumia xinanensis</name>
    <dbReference type="NCBI Taxonomy" id="2763659"/>
    <lineage>
        <taxon>Bacteria</taxon>
        <taxon>Bacillati</taxon>
        <taxon>Bacillota</taxon>
        <taxon>Clostridia</taxon>
        <taxon>Eubacteriales</taxon>
        <taxon>Oscillospiraceae</taxon>
        <taxon>Fumia</taxon>
    </lineage>
</organism>
<feature type="domain" description="HTH deoR-type" evidence="4">
    <location>
        <begin position="9"/>
        <end position="64"/>
    </location>
</feature>
<dbReference type="InterPro" id="IPR001034">
    <property type="entry name" value="DeoR_HTH"/>
</dbReference>
<dbReference type="InterPro" id="IPR037171">
    <property type="entry name" value="NagB/RpiA_transferase-like"/>
</dbReference>
<dbReference type="Gene3D" id="1.10.10.10">
    <property type="entry name" value="Winged helix-like DNA-binding domain superfamily/Winged helix DNA-binding domain"/>
    <property type="match status" value="1"/>
</dbReference>
<evidence type="ECO:0000256" key="3">
    <source>
        <dbReference type="ARBA" id="ARBA00023163"/>
    </source>
</evidence>
<dbReference type="AlphaFoldDB" id="A0A926E1X5"/>
<dbReference type="InterPro" id="IPR036388">
    <property type="entry name" value="WH-like_DNA-bd_sf"/>
</dbReference>
<dbReference type="PROSITE" id="PS51000">
    <property type="entry name" value="HTH_DEOR_2"/>
    <property type="match status" value="1"/>
</dbReference>
<proteinExistence type="predicted"/>
<dbReference type="InterPro" id="IPR050313">
    <property type="entry name" value="Carb_Metab_HTH_regulators"/>
</dbReference>
<dbReference type="InterPro" id="IPR036390">
    <property type="entry name" value="WH_DNA-bd_sf"/>
</dbReference>
<keyword evidence="1" id="KW-0805">Transcription regulation</keyword>
<dbReference type="SMART" id="SM01134">
    <property type="entry name" value="DeoRC"/>
    <property type="match status" value="1"/>
</dbReference>
<keyword evidence="2" id="KW-0238">DNA-binding</keyword>
<evidence type="ECO:0000313" key="6">
    <source>
        <dbReference type="Proteomes" id="UP000610760"/>
    </source>
</evidence>
<gene>
    <name evidence="5" type="ORF">H8710_08570</name>
</gene>